<evidence type="ECO:0000256" key="4">
    <source>
        <dbReference type="ARBA" id="ARBA00023163"/>
    </source>
</evidence>
<dbReference type="InterPro" id="IPR036388">
    <property type="entry name" value="WH-like_DNA-bd_sf"/>
</dbReference>
<protein>
    <submittedName>
        <fullName evidence="7">Transcriptional regulator</fullName>
    </submittedName>
</protein>
<evidence type="ECO:0000313" key="8">
    <source>
        <dbReference type="Proteomes" id="UP000095210"/>
    </source>
</evidence>
<name>A0AAC9MX11_9PSEU</name>
<dbReference type="PROSITE" id="PS50931">
    <property type="entry name" value="HTH_LYSR"/>
    <property type="match status" value="1"/>
</dbReference>
<dbReference type="GO" id="GO:0003677">
    <property type="term" value="F:DNA binding"/>
    <property type="evidence" value="ECO:0007669"/>
    <property type="project" value="UniProtKB-KW"/>
</dbReference>
<keyword evidence="3" id="KW-0238">DNA-binding</keyword>
<dbReference type="Pfam" id="PF00126">
    <property type="entry name" value="HTH_1"/>
    <property type="match status" value="1"/>
</dbReference>
<dbReference type="SUPFAM" id="SSF53850">
    <property type="entry name" value="Periplasmic binding protein-like II"/>
    <property type="match status" value="1"/>
</dbReference>
<keyword evidence="2" id="KW-0805">Transcription regulation</keyword>
<keyword evidence="4" id="KW-0804">Transcription</keyword>
<dbReference type="RefSeq" id="WP_069846832.1">
    <property type="nucleotide sequence ID" value="NZ_CP014859.1"/>
</dbReference>
<dbReference type="AlphaFoldDB" id="A0AAC9MX11"/>
<dbReference type="PANTHER" id="PTHR30346:SF28">
    <property type="entry name" value="HTH-TYPE TRANSCRIPTIONAL REGULATOR CYNR"/>
    <property type="match status" value="1"/>
</dbReference>
<dbReference type="Gene3D" id="3.40.190.290">
    <property type="match status" value="1"/>
</dbReference>
<evidence type="ECO:0000256" key="5">
    <source>
        <dbReference type="SAM" id="MobiDB-lite"/>
    </source>
</evidence>
<organism evidence="7 8">
    <name type="scientific">Actinoalloteichus hymeniacidonis</name>
    <dbReference type="NCBI Taxonomy" id="340345"/>
    <lineage>
        <taxon>Bacteria</taxon>
        <taxon>Bacillati</taxon>
        <taxon>Actinomycetota</taxon>
        <taxon>Actinomycetes</taxon>
        <taxon>Pseudonocardiales</taxon>
        <taxon>Pseudonocardiaceae</taxon>
        <taxon>Actinoalloteichus</taxon>
    </lineage>
</organism>
<gene>
    <name evidence="7" type="ORF">TL08_04620</name>
</gene>
<comment type="similarity">
    <text evidence="1">Belongs to the LysR transcriptional regulatory family.</text>
</comment>
<dbReference type="EMBL" id="CP014859">
    <property type="protein sequence ID" value="AOS61754.1"/>
    <property type="molecule type" value="Genomic_DNA"/>
</dbReference>
<evidence type="ECO:0000313" key="7">
    <source>
        <dbReference type="EMBL" id="AOS61754.1"/>
    </source>
</evidence>
<evidence type="ECO:0000259" key="6">
    <source>
        <dbReference type="PROSITE" id="PS50931"/>
    </source>
</evidence>
<dbReference type="PANTHER" id="PTHR30346">
    <property type="entry name" value="TRANSCRIPTIONAL DUAL REGULATOR HCAR-RELATED"/>
    <property type="match status" value="1"/>
</dbReference>
<reference evidence="8" key="1">
    <citation type="submission" date="2016-03" db="EMBL/GenBank/DDBJ databases">
        <title>Complete genome sequence of the type strain Actinoalloteichus hymeniacidonis DSM 45092.</title>
        <authorList>
            <person name="Schaffert L."/>
            <person name="Albersmeier A."/>
            <person name="Winkler A."/>
            <person name="Kalinowski J."/>
            <person name="Zotchev S."/>
            <person name="Ruckert C."/>
        </authorList>
    </citation>
    <scope>NUCLEOTIDE SEQUENCE [LARGE SCALE GENOMIC DNA]</scope>
    <source>
        <strain evidence="8">HPA177(T) (DSM 45092(T))</strain>
    </source>
</reference>
<dbReference type="KEGG" id="ahm:TL08_04620"/>
<sequence length="318" mass="33459">MDDSAGLLARKLAPRLALLRAVASETHVTRVAELLGVPQPTVSRWLAKLSADLGTPVVVRSGRGIRLTRAGELLAEAAGHALAALEPGCRRALDEADPERGLVALAFLHTLGGVQVPELLRGFRAQRPSVRFTLAQAPSATILSQLRSGVVDLGLTSPMPTDVADLRSAPLFEQPLVVAVATGHRLARRKVIRLAELADEQFVGLEPGFGLRLLTDELCAAAGFVPKLAFAGQETDTVRGMVAAELGIAVVPASDGTPPPGVVEITLSPRSARTIGVVWLAGRPMTSAVRAFRDFAIATRPRPSTGRPPATLGPQPRL</sequence>
<accession>A0AAC9MX11</accession>
<feature type="region of interest" description="Disordered" evidence="5">
    <location>
        <begin position="299"/>
        <end position="318"/>
    </location>
</feature>
<feature type="domain" description="HTH lysR-type" evidence="6">
    <location>
        <begin position="16"/>
        <end position="68"/>
    </location>
</feature>
<evidence type="ECO:0000256" key="3">
    <source>
        <dbReference type="ARBA" id="ARBA00023125"/>
    </source>
</evidence>
<dbReference type="InterPro" id="IPR000847">
    <property type="entry name" value="LysR_HTH_N"/>
</dbReference>
<dbReference type="GO" id="GO:0003700">
    <property type="term" value="F:DNA-binding transcription factor activity"/>
    <property type="evidence" value="ECO:0007669"/>
    <property type="project" value="InterPro"/>
</dbReference>
<keyword evidence="8" id="KW-1185">Reference proteome</keyword>
<dbReference type="InterPro" id="IPR036390">
    <property type="entry name" value="WH_DNA-bd_sf"/>
</dbReference>
<dbReference type="Gene3D" id="1.10.10.10">
    <property type="entry name" value="Winged helix-like DNA-binding domain superfamily/Winged helix DNA-binding domain"/>
    <property type="match status" value="1"/>
</dbReference>
<dbReference type="GO" id="GO:0032993">
    <property type="term" value="C:protein-DNA complex"/>
    <property type="evidence" value="ECO:0007669"/>
    <property type="project" value="TreeGrafter"/>
</dbReference>
<evidence type="ECO:0000256" key="2">
    <source>
        <dbReference type="ARBA" id="ARBA00023015"/>
    </source>
</evidence>
<dbReference type="InterPro" id="IPR005119">
    <property type="entry name" value="LysR_subst-bd"/>
</dbReference>
<dbReference type="Proteomes" id="UP000095210">
    <property type="component" value="Chromosome"/>
</dbReference>
<evidence type="ECO:0000256" key="1">
    <source>
        <dbReference type="ARBA" id="ARBA00009437"/>
    </source>
</evidence>
<dbReference type="CDD" id="cd08434">
    <property type="entry name" value="PBP2_GltC_like"/>
    <property type="match status" value="1"/>
</dbReference>
<dbReference type="SUPFAM" id="SSF46785">
    <property type="entry name" value="Winged helix' DNA-binding domain"/>
    <property type="match status" value="1"/>
</dbReference>
<dbReference type="Pfam" id="PF03466">
    <property type="entry name" value="LysR_substrate"/>
    <property type="match status" value="1"/>
</dbReference>
<proteinExistence type="inferred from homology"/>